<evidence type="ECO:0000313" key="2">
    <source>
        <dbReference type="EMBL" id="VCW84176.1"/>
    </source>
</evidence>
<dbReference type="EMBL" id="CYRY02013641">
    <property type="protein sequence ID" value="VCW84176.1"/>
    <property type="molecule type" value="Genomic_DNA"/>
</dbReference>
<evidence type="ECO:0000313" key="3">
    <source>
        <dbReference type="Proteomes" id="UP000269945"/>
    </source>
</evidence>
<dbReference type="Proteomes" id="UP000269945">
    <property type="component" value="Unassembled WGS sequence"/>
</dbReference>
<organism evidence="2 3">
    <name type="scientific">Gulo gulo</name>
    <name type="common">Wolverine</name>
    <name type="synonym">Gluton</name>
    <dbReference type="NCBI Taxonomy" id="48420"/>
    <lineage>
        <taxon>Eukaryota</taxon>
        <taxon>Metazoa</taxon>
        <taxon>Chordata</taxon>
        <taxon>Craniata</taxon>
        <taxon>Vertebrata</taxon>
        <taxon>Euteleostomi</taxon>
        <taxon>Mammalia</taxon>
        <taxon>Eutheria</taxon>
        <taxon>Laurasiatheria</taxon>
        <taxon>Carnivora</taxon>
        <taxon>Caniformia</taxon>
        <taxon>Musteloidea</taxon>
        <taxon>Mustelidae</taxon>
        <taxon>Guloninae</taxon>
        <taxon>Gulo</taxon>
    </lineage>
</organism>
<feature type="non-terminal residue" evidence="2">
    <location>
        <position position="1"/>
    </location>
</feature>
<protein>
    <submittedName>
        <fullName evidence="2">Uncharacterized protein</fullName>
    </submittedName>
</protein>
<feature type="region of interest" description="Disordered" evidence="1">
    <location>
        <begin position="86"/>
        <end position="150"/>
    </location>
</feature>
<keyword evidence="3" id="KW-1185">Reference proteome</keyword>
<comment type="caution">
    <text evidence="2">The sequence shown here is derived from an EMBL/GenBank/DDBJ whole genome shotgun (WGS) entry which is preliminary data.</text>
</comment>
<feature type="non-terminal residue" evidence="2">
    <location>
        <position position="150"/>
    </location>
</feature>
<evidence type="ECO:0000256" key="1">
    <source>
        <dbReference type="SAM" id="MobiDB-lite"/>
    </source>
</evidence>
<sequence>PIPHPSCGRLPPRALCRWLTRARASEASSQYLCSLTMLGWSTSTSCSNMVWIFSWEGGCGHGLPIPEDVALVLALLLPLPFPAPPRRRLWGRHGSAGPGRRPPWDPRPHAAAAAPRLPWPCAQTPRRERSRRPPPRAPTLLLELGDAARG</sequence>
<name>A0A9X9LRX8_GULGU</name>
<feature type="compositionally biased region" description="Low complexity" evidence="1">
    <location>
        <begin position="109"/>
        <end position="122"/>
    </location>
</feature>
<reference evidence="2 3" key="1">
    <citation type="submission" date="2018-10" db="EMBL/GenBank/DDBJ databases">
        <authorList>
            <person name="Ekblom R."/>
            <person name="Jareborg N."/>
        </authorList>
    </citation>
    <scope>NUCLEOTIDE SEQUENCE [LARGE SCALE GENOMIC DNA]</scope>
    <source>
        <tissue evidence="2">Muscle</tissue>
    </source>
</reference>
<dbReference type="AlphaFoldDB" id="A0A9X9LRX8"/>
<accession>A0A9X9LRX8</accession>
<proteinExistence type="predicted"/>
<gene>
    <name evidence="2" type="ORF">BN2614_LOCUS2</name>
</gene>